<accession>A0A0D1Y075</accession>
<dbReference type="EMBL" id="KN847531">
    <property type="protein sequence ID" value="KIW08446.1"/>
    <property type="molecule type" value="Genomic_DNA"/>
</dbReference>
<dbReference type="GeneID" id="27309322"/>
<name>A0A0D1Y075_9PEZI</name>
<evidence type="ECO:0000313" key="2">
    <source>
        <dbReference type="Proteomes" id="UP000053259"/>
    </source>
</evidence>
<reference evidence="1 2" key="1">
    <citation type="submission" date="2015-01" db="EMBL/GenBank/DDBJ databases">
        <title>The Genome Sequence of Ochroconis gallopava CBS43764.</title>
        <authorList>
            <consortium name="The Broad Institute Genomics Platform"/>
            <person name="Cuomo C."/>
            <person name="de Hoog S."/>
            <person name="Gorbushina A."/>
            <person name="Stielow B."/>
            <person name="Teixiera M."/>
            <person name="Abouelleil A."/>
            <person name="Chapman S.B."/>
            <person name="Priest M."/>
            <person name="Young S.K."/>
            <person name="Wortman J."/>
            <person name="Nusbaum C."/>
            <person name="Birren B."/>
        </authorList>
    </citation>
    <scope>NUCLEOTIDE SEQUENCE [LARGE SCALE GENOMIC DNA]</scope>
    <source>
        <strain evidence="1 2">CBS 43764</strain>
    </source>
</reference>
<proteinExistence type="predicted"/>
<dbReference type="Proteomes" id="UP000053259">
    <property type="component" value="Unassembled WGS sequence"/>
</dbReference>
<sequence length="151" mass="16940">MSALVTLSGCGSERGRRRRGLPFGVDVDISFCALKATFDATFGTEYGLKILRARLRHIEELGDRGYLIMKEGTVELAKVSLPEGAKAVLDLDHSVEHAIQLAAELELSVFVCMFVWHLFFEPLRRDLTSRTYSDRSTRAPEKCFVRLTTVS</sequence>
<keyword evidence="2" id="KW-1185">Reference proteome</keyword>
<dbReference type="VEuPathDB" id="FungiDB:PV09_01349"/>
<protein>
    <submittedName>
        <fullName evidence="1">Uncharacterized protein</fullName>
    </submittedName>
</protein>
<evidence type="ECO:0000313" key="1">
    <source>
        <dbReference type="EMBL" id="KIW08446.1"/>
    </source>
</evidence>
<dbReference type="AlphaFoldDB" id="A0A0D1Y075"/>
<dbReference type="RefSeq" id="XP_016218315.1">
    <property type="nucleotide sequence ID" value="XM_016354220.1"/>
</dbReference>
<dbReference type="InParanoid" id="A0A0D1Y075"/>
<dbReference type="HOGENOM" id="CLU_1732902_0_0_1"/>
<organism evidence="1 2">
    <name type="scientific">Verruconis gallopava</name>
    <dbReference type="NCBI Taxonomy" id="253628"/>
    <lineage>
        <taxon>Eukaryota</taxon>
        <taxon>Fungi</taxon>
        <taxon>Dikarya</taxon>
        <taxon>Ascomycota</taxon>
        <taxon>Pezizomycotina</taxon>
        <taxon>Dothideomycetes</taxon>
        <taxon>Pleosporomycetidae</taxon>
        <taxon>Venturiales</taxon>
        <taxon>Sympoventuriaceae</taxon>
        <taxon>Verruconis</taxon>
    </lineage>
</organism>
<gene>
    <name evidence="1" type="ORF">PV09_01349</name>
</gene>